<dbReference type="GO" id="GO:0061512">
    <property type="term" value="P:protein localization to cilium"/>
    <property type="evidence" value="ECO:0007669"/>
    <property type="project" value="TreeGrafter"/>
</dbReference>
<organism evidence="6 7">
    <name type="scientific">Pristionchus entomophagus</name>
    <dbReference type="NCBI Taxonomy" id="358040"/>
    <lineage>
        <taxon>Eukaryota</taxon>
        <taxon>Metazoa</taxon>
        <taxon>Ecdysozoa</taxon>
        <taxon>Nematoda</taxon>
        <taxon>Chromadorea</taxon>
        <taxon>Rhabditida</taxon>
        <taxon>Rhabditina</taxon>
        <taxon>Diplogasteromorpha</taxon>
        <taxon>Diplogasteroidea</taxon>
        <taxon>Neodiplogasteridae</taxon>
        <taxon>Pristionchus</taxon>
    </lineage>
</organism>
<feature type="repeat" description="TPR" evidence="4">
    <location>
        <begin position="68"/>
        <end position="101"/>
    </location>
</feature>
<accession>A0AAV5T6P1</accession>
<dbReference type="AlphaFoldDB" id="A0AAV5T6P1"/>
<dbReference type="PROSITE" id="PS50005">
    <property type="entry name" value="TPR"/>
    <property type="match status" value="1"/>
</dbReference>
<comment type="similarity">
    <text evidence="3">Belongs to the BBS4 family.</text>
</comment>
<dbReference type="InterPro" id="IPR011990">
    <property type="entry name" value="TPR-like_helical_dom_sf"/>
</dbReference>
<name>A0AAV5T6P1_9BILA</name>
<dbReference type="Gene3D" id="1.25.40.10">
    <property type="entry name" value="Tetratricopeptide repeat domain"/>
    <property type="match status" value="1"/>
</dbReference>
<evidence type="ECO:0000313" key="7">
    <source>
        <dbReference type="Proteomes" id="UP001432027"/>
    </source>
</evidence>
<gene>
    <name evidence="6" type="ORF">PENTCL1PPCAC_11514</name>
</gene>
<sequence>MDEDDNSSLLNNAPNSGRSETKKTSSVPEPKHLNYYNGQLHLSLISGDYDDCKAKASEMETETGGRNVYAKVVRGTIAREEGNLEEALRWFTQAFQLVPSNLDFAVQVGRIHFLAGRHMEAVDILQRAMQRNTHQ</sequence>
<feature type="non-terminal residue" evidence="6">
    <location>
        <position position="135"/>
    </location>
</feature>
<dbReference type="EMBL" id="BTSX01000003">
    <property type="protein sequence ID" value="GMS89339.1"/>
    <property type="molecule type" value="Genomic_DNA"/>
</dbReference>
<keyword evidence="7" id="KW-1185">Reference proteome</keyword>
<comment type="caution">
    <text evidence="6">The sequence shown here is derived from an EMBL/GenBank/DDBJ whole genome shotgun (WGS) entry which is preliminary data.</text>
</comment>
<dbReference type="Proteomes" id="UP001432027">
    <property type="component" value="Unassembled WGS sequence"/>
</dbReference>
<proteinExistence type="inferred from homology"/>
<dbReference type="PANTHER" id="PTHR44186:SF1">
    <property type="entry name" value="BARDET-BIEDL SYNDROME 4 PROTEIN"/>
    <property type="match status" value="1"/>
</dbReference>
<dbReference type="InterPro" id="IPR019734">
    <property type="entry name" value="TPR_rpt"/>
</dbReference>
<keyword evidence="2 4" id="KW-0802">TPR repeat</keyword>
<evidence type="ECO:0000256" key="3">
    <source>
        <dbReference type="ARBA" id="ARBA00023778"/>
    </source>
</evidence>
<feature type="compositionally biased region" description="Polar residues" evidence="5">
    <location>
        <begin position="7"/>
        <end position="18"/>
    </location>
</feature>
<dbReference type="SUPFAM" id="SSF48452">
    <property type="entry name" value="TPR-like"/>
    <property type="match status" value="1"/>
</dbReference>
<protein>
    <submittedName>
        <fullName evidence="6">Uncharacterized protein</fullName>
    </submittedName>
</protein>
<dbReference type="GO" id="GO:0060271">
    <property type="term" value="P:cilium assembly"/>
    <property type="evidence" value="ECO:0007669"/>
    <property type="project" value="TreeGrafter"/>
</dbReference>
<evidence type="ECO:0000313" key="6">
    <source>
        <dbReference type="EMBL" id="GMS89339.1"/>
    </source>
</evidence>
<reference evidence="6" key="1">
    <citation type="submission" date="2023-10" db="EMBL/GenBank/DDBJ databases">
        <title>Genome assembly of Pristionchus species.</title>
        <authorList>
            <person name="Yoshida K."/>
            <person name="Sommer R.J."/>
        </authorList>
    </citation>
    <scope>NUCLEOTIDE SEQUENCE</scope>
    <source>
        <strain evidence="6">RS0144</strain>
    </source>
</reference>
<dbReference type="Pfam" id="PF14559">
    <property type="entry name" value="TPR_19"/>
    <property type="match status" value="1"/>
</dbReference>
<keyword evidence="1" id="KW-0677">Repeat</keyword>
<evidence type="ECO:0000256" key="5">
    <source>
        <dbReference type="SAM" id="MobiDB-lite"/>
    </source>
</evidence>
<evidence type="ECO:0000256" key="2">
    <source>
        <dbReference type="ARBA" id="ARBA00022803"/>
    </source>
</evidence>
<evidence type="ECO:0000256" key="4">
    <source>
        <dbReference type="PROSITE-ProRule" id="PRU00339"/>
    </source>
</evidence>
<dbReference type="PANTHER" id="PTHR44186">
    <property type="match status" value="1"/>
</dbReference>
<dbReference type="GO" id="GO:0036064">
    <property type="term" value="C:ciliary basal body"/>
    <property type="evidence" value="ECO:0007669"/>
    <property type="project" value="TreeGrafter"/>
</dbReference>
<feature type="region of interest" description="Disordered" evidence="5">
    <location>
        <begin position="1"/>
        <end position="33"/>
    </location>
</feature>
<evidence type="ECO:0000256" key="1">
    <source>
        <dbReference type="ARBA" id="ARBA00022737"/>
    </source>
</evidence>